<sequence>MLAQRFTQQSARRLLTNQPTLSRFAPPVAFAVNRSLPQARHVAFQPSSPVETTPAKSSDAYTILAAQRRQRPVSPHLLIYRPQITWYISGLNRITGSLLSGGFYIFGAAYLASPLFGWHLESASMAEWFGGLNSIVKGGIKFAIAMPFCFHSWNGVRHLVWDTGREFSNRQVQVTGWIVVGVSVVSASVLAFLV</sequence>
<evidence type="ECO:0008006" key="11">
    <source>
        <dbReference type="Google" id="ProtNLM"/>
    </source>
</evidence>
<dbReference type="InterPro" id="IPR034804">
    <property type="entry name" value="SQR/QFR_C/D"/>
</dbReference>
<name>A0ABR4BBI8_9LECA</name>
<dbReference type="SUPFAM" id="SSF81343">
    <property type="entry name" value="Fumarate reductase respiratory complex transmembrane subunits"/>
    <property type="match status" value="1"/>
</dbReference>
<dbReference type="Proteomes" id="UP001590951">
    <property type="component" value="Unassembled WGS sequence"/>
</dbReference>
<keyword evidence="10" id="KW-1185">Reference proteome</keyword>
<dbReference type="Gene3D" id="1.20.1300.10">
    <property type="entry name" value="Fumarate reductase/succinate dehydrogenase, transmembrane subunit"/>
    <property type="match status" value="1"/>
</dbReference>
<proteinExistence type="predicted"/>
<evidence type="ECO:0000256" key="6">
    <source>
        <dbReference type="ARBA" id="ARBA00023004"/>
    </source>
</evidence>
<accession>A0ABR4BBI8</accession>
<dbReference type="PANTHER" id="PTHR10978">
    <property type="entry name" value="SUCCINATE DEHYDROGENASE CYTOCHROME B560 SUBUNIT"/>
    <property type="match status" value="1"/>
</dbReference>
<dbReference type="PROSITE" id="PS01001">
    <property type="entry name" value="SDH_CYT_2"/>
    <property type="match status" value="1"/>
</dbReference>
<keyword evidence="2" id="KW-0349">Heme</keyword>
<feature type="transmembrane region" description="Helical" evidence="8">
    <location>
        <begin position="174"/>
        <end position="193"/>
    </location>
</feature>
<dbReference type="NCBIfam" id="TIGR02970">
    <property type="entry name" value="succ_dehyd_cytB"/>
    <property type="match status" value="1"/>
</dbReference>
<evidence type="ECO:0000256" key="1">
    <source>
        <dbReference type="ARBA" id="ARBA00004141"/>
    </source>
</evidence>
<dbReference type="CDD" id="cd03499">
    <property type="entry name" value="SQR_TypeC_SdhC"/>
    <property type="match status" value="1"/>
</dbReference>
<gene>
    <name evidence="9" type="ORF">ABVK25_005101</name>
</gene>
<keyword evidence="6" id="KW-0408">Iron</keyword>
<evidence type="ECO:0000256" key="7">
    <source>
        <dbReference type="ARBA" id="ARBA00023136"/>
    </source>
</evidence>
<dbReference type="PANTHER" id="PTHR10978:SF5">
    <property type="entry name" value="SUCCINATE DEHYDROGENASE CYTOCHROME B560 SUBUNIT, MITOCHONDRIAL"/>
    <property type="match status" value="1"/>
</dbReference>
<keyword evidence="4" id="KW-0479">Metal-binding</keyword>
<keyword evidence="7 8" id="KW-0472">Membrane</keyword>
<comment type="caution">
    <text evidence="9">The sequence shown here is derived from an EMBL/GenBank/DDBJ whole genome shotgun (WGS) entry which is preliminary data.</text>
</comment>
<dbReference type="InterPro" id="IPR018495">
    <property type="entry name" value="Succ_DH_cyt_bsu_CS"/>
</dbReference>
<reference evidence="9 10" key="1">
    <citation type="submission" date="2024-09" db="EMBL/GenBank/DDBJ databases">
        <title>Rethinking Asexuality: The Enigmatic Case of Functional Sexual Genes in Lepraria (Stereocaulaceae).</title>
        <authorList>
            <person name="Doellman M."/>
            <person name="Sun Y."/>
            <person name="Barcenas-Pena A."/>
            <person name="Lumbsch H.T."/>
            <person name="Grewe F."/>
        </authorList>
    </citation>
    <scope>NUCLEOTIDE SEQUENCE [LARGE SCALE GENOMIC DNA]</scope>
    <source>
        <strain evidence="9 10">Grewe 0041</strain>
    </source>
</reference>
<dbReference type="InterPro" id="IPR014314">
    <property type="entry name" value="Succ_DH_cytb556"/>
</dbReference>
<evidence type="ECO:0000256" key="8">
    <source>
        <dbReference type="SAM" id="Phobius"/>
    </source>
</evidence>
<feature type="transmembrane region" description="Helical" evidence="8">
    <location>
        <begin position="98"/>
        <end position="120"/>
    </location>
</feature>
<protein>
    <recommendedName>
        <fullName evidence="11">Succinate dehydrogenase cytochrome b560 subunit, mitochondrial</fullName>
    </recommendedName>
</protein>
<organism evidence="9 10">
    <name type="scientific">Lepraria finkii</name>
    <dbReference type="NCBI Taxonomy" id="1340010"/>
    <lineage>
        <taxon>Eukaryota</taxon>
        <taxon>Fungi</taxon>
        <taxon>Dikarya</taxon>
        <taxon>Ascomycota</taxon>
        <taxon>Pezizomycotina</taxon>
        <taxon>Lecanoromycetes</taxon>
        <taxon>OSLEUM clade</taxon>
        <taxon>Lecanoromycetidae</taxon>
        <taxon>Lecanorales</taxon>
        <taxon>Lecanorineae</taxon>
        <taxon>Stereocaulaceae</taxon>
        <taxon>Lepraria</taxon>
    </lineage>
</organism>
<keyword evidence="3 8" id="KW-0812">Transmembrane</keyword>
<dbReference type="EMBL" id="JBHFEH010000014">
    <property type="protein sequence ID" value="KAL2054797.1"/>
    <property type="molecule type" value="Genomic_DNA"/>
</dbReference>
<evidence type="ECO:0000256" key="4">
    <source>
        <dbReference type="ARBA" id="ARBA00022723"/>
    </source>
</evidence>
<evidence type="ECO:0000313" key="9">
    <source>
        <dbReference type="EMBL" id="KAL2054797.1"/>
    </source>
</evidence>
<evidence type="ECO:0000313" key="10">
    <source>
        <dbReference type="Proteomes" id="UP001590951"/>
    </source>
</evidence>
<keyword evidence="5 8" id="KW-1133">Transmembrane helix</keyword>
<dbReference type="InterPro" id="IPR000701">
    <property type="entry name" value="SuccDH_FuR_B_TM-su"/>
</dbReference>
<evidence type="ECO:0000256" key="3">
    <source>
        <dbReference type="ARBA" id="ARBA00022692"/>
    </source>
</evidence>
<evidence type="ECO:0000256" key="2">
    <source>
        <dbReference type="ARBA" id="ARBA00022617"/>
    </source>
</evidence>
<comment type="subcellular location">
    <subcellularLocation>
        <location evidence="1">Membrane</location>
        <topology evidence="1">Multi-pass membrane protein</topology>
    </subcellularLocation>
</comment>
<evidence type="ECO:0000256" key="5">
    <source>
        <dbReference type="ARBA" id="ARBA00022989"/>
    </source>
</evidence>
<dbReference type="Pfam" id="PF01127">
    <property type="entry name" value="Sdh_cyt"/>
    <property type="match status" value="1"/>
</dbReference>